<proteinExistence type="predicted"/>
<dbReference type="InterPro" id="IPR030910">
    <property type="entry name" value="SLAP_dom"/>
</dbReference>
<dbReference type="NCBIfam" id="TIGR04398">
    <property type="entry name" value="SLAP_DUP"/>
    <property type="match status" value="1"/>
</dbReference>
<dbReference type="RefSeq" id="WP_188856381.1">
    <property type="nucleotide sequence ID" value="NZ_BMOS01000006.1"/>
</dbReference>
<dbReference type="EMBL" id="BMOS01000006">
    <property type="protein sequence ID" value="GGN54095.1"/>
    <property type="molecule type" value="Genomic_DNA"/>
</dbReference>
<keyword evidence="2" id="KW-1185">Reference proteome</keyword>
<reference evidence="1" key="1">
    <citation type="journal article" date="2014" name="Int. J. Syst. Evol. Microbiol.">
        <title>Complete genome sequence of Corynebacterium casei LMG S-19264T (=DSM 44701T), isolated from a smear-ripened cheese.</title>
        <authorList>
            <consortium name="US DOE Joint Genome Institute (JGI-PGF)"/>
            <person name="Walter F."/>
            <person name="Albersmeier A."/>
            <person name="Kalinowski J."/>
            <person name="Ruckert C."/>
        </authorList>
    </citation>
    <scope>NUCLEOTIDE SEQUENCE</scope>
    <source>
        <strain evidence="1">JCM 17251</strain>
    </source>
</reference>
<gene>
    <name evidence="1" type="ORF">GCM10007971_11330</name>
</gene>
<dbReference type="Proteomes" id="UP000624041">
    <property type="component" value="Unassembled WGS sequence"/>
</dbReference>
<protein>
    <recommendedName>
        <fullName evidence="3">SLAP domain-containing protein</fullName>
    </recommendedName>
</protein>
<organism evidence="1 2">
    <name type="scientific">Oceanobacillus indicireducens</name>
    <dbReference type="NCBI Taxonomy" id="1004261"/>
    <lineage>
        <taxon>Bacteria</taxon>
        <taxon>Bacillati</taxon>
        <taxon>Bacillota</taxon>
        <taxon>Bacilli</taxon>
        <taxon>Bacillales</taxon>
        <taxon>Bacillaceae</taxon>
        <taxon>Oceanobacillus</taxon>
    </lineage>
</organism>
<reference evidence="1" key="2">
    <citation type="submission" date="2020-09" db="EMBL/GenBank/DDBJ databases">
        <authorList>
            <person name="Sun Q."/>
            <person name="Ohkuma M."/>
        </authorList>
    </citation>
    <scope>NUCLEOTIDE SEQUENCE</scope>
    <source>
        <strain evidence="1">JCM 17251</strain>
    </source>
</reference>
<evidence type="ECO:0000313" key="2">
    <source>
        <dbReference type="Proteomes" id="UP000624041"/>
    </source>
</evidence>
<sequence>MQQLIFEAAWDKTIAPIDRDNITSLFQKTTNENKKNVEIIPISQAINHNEDLLVIVLIHNFSNEDFPLRNVYASYLEADELIAEHDFTFPQVNIQRKTSMPWTFIFPKVSWHRSPSFENSRLQIEKEKKTLQTGKSLQ</sequence>
<dbReference type="AlphaFoldDB" id="A0A918D0F9"/>
<evidence type="ECO:0000313" key="1">
    <source>
        <dbReference type="EMBL" id="GGN54095.1"/>
    </source>
</evidence>
<accession>A0A918D0F9</accession>
<comment type="caution">
    <text evidence="1">The sequence shown here is derived from an EMBL/GenBank/DDBJ whole genome shotgun (WGS) entry which is preliminary data.</text>
</comment>
<name>A0A918D0F9_9BACI</name>
<evidence type="ECO:0008006" key="3">
    <source>
        <dbReference type="Google" id="ProtNLM"/>
    </source>
</evidence>